<accession>D6XAV7</accession>
<feature type="region of interest" description="Disordered" evidence="1">
    <location>
        <begin position="1"/>
        <end position="37"/>
    </location>
</feature>
<dbReference type="HOGENOM" id="CLU_1577672_0_0_11"/>
<sequence length="169" mass="17637">MGVGGQRHAPPLPARAGATAATRDRPTRTESSGPVEVDACGPVCCHARVGACRAVLPREGWGLRAPRRSEAGPGFRHRPGRGPVGLGPIRFGPAGLGPIRSGPVGLGLASVGAKPLRQRSLWASPLGRRHRPVRGVLRLGPSPLGRTRYGVDPGERVRRRAGTAPYATP</sequence>
<dbReference type="Proteomes" id="UP000002785">
    <property type="component" value="Chromosome"/>
</dbReference>
<proteinExistence type="predicted"/>
<feature type="region of interest" description="Disordered" evidence="1">
    <location>
        <begin position="133"/>
        <end position="169"/>
    </location>
</feature>
<dbReference type="EMBL" id="CM000951">
    <property type="protein sequence ID" value="EFH28909.1"/>
    <property type="molecule type" value="Genomic_DNA"/>
</dbReference>
<evidence type="ECO:0000313" key="3">
    <source>
        <dbReference type="Proteomes" id="UP000002785"/>
    </source>
</evidence>
<dbReference type="AlphaFoldDB" id="D6XAV7"/>
<organism evidence="2 3">
    <name type="scientific">Streptomyces sviceus (strain ATCC 29083 / DSM 924 / JCM 4929 / NBRC 13980 / NCIMB 11184 / NRRL 5439 / UC 5370)</name>
    <dbReference type="NCBI Taxonomy" id="463191"/>
    <lineage>
        <taxon>Bacteria</taxon>
        <taxon>Bacillati</taxon>
        <taxon>Actinomycetota</taxon>
        <taxon>Actinomycetes</taxon>
        <taxon>Kitasatosporales</taxon>
        <taxon>Streptomycetaceae</taxon>
        <taxon>Streptomyces</taxon>
    </lineage>
</organism>
<feature type="region of interest" description="Disordered" evidence="1">
    <location>
        <begin position="64"/>
        <end position="89"/>
    </location>
</feature>
<protein>
    <submittedName>
        <fullName evidence="2">Uncharacterized protein</fullName>
    </submittedName>
</protein>
<reference evidence="2" key="1">
    <citation type="submission" date="2009-10" db="EMBL/GenBank/DDBJ databases">
        <title>The genome sequence of Streptomyces sviceus strain ATCC 29083.</title>
        <authorList>
            <consortium name="The Broad Institute Genome Sequencing Platform"/>
            <consortium name="Broad Institute Microbial Sequencing Center"/>
            <person name="Fischbach M."/>
            <person name="Godfrey P."/>
            <person name="Ward D."/>
            <person name="Young S."/>
            <person name="Zeng Q."/>
            <person name="Koehrsen M."/>
            <person name="Alvarado L."/>
            <person name="Berlin A.M."/>
            <person name="Bochicchio J."/>
            <person name="Borenstein D."/>
            <person name="Chapman S.B."/>
            <person name="Chen Z."/>
            <person name="Engels R."/>
            <person name="Freedman E."/>
            <person name="Gellesch M."/>
            <person name="Goldberg J."/>
            <person name="Griggs A."/>
            <person name="Gujja S."/>
            <person name="Heilman E.R."/>
            <person name="Heiman D.I."/>
            <person name="Hepburn T.A."/>
            <person name="Howarth C."/>
            <person name="Jen D."/>
            <person name="Larson L."/>
            <person name="Lewis B."/>
            <person name="Mehta T."/>
            <person name="Park D."/>
            <person name="Pearson M."/>
            <person name="Richards J."/>
            <person name="Roberts A."/>
            <person name="Saif S."/>
            <person name="Shea T.D."/>
            <person name="Shenoy N."/>
            <person name="Sisk P."/>
            <person name="Stolte C."/>
            <person name="Sykes S.N."/>
            <person name="Thomson T."/>
            <person name="Walk T."/>
            <person name="White J."/>
            <person name="Yandava C."/>
            <person name="Straight P."/>
            <person name="Clardy J."/>
            <person name="Hung D."/>
            <person name="Kolter R."/>
            <person name="Mekalanos J."/>
            <person name="Walker S."/>
            <person name="Walsh C.T."/>
            <person name="Wieland-Brown L.C."/>
            <person name="Haas B."/>
            <person name="Nusbaum C."/>
            <person name="Birren B."/>
        </authorList>
    </citation>
    <scope>NUCLEOTIDE SEQUENCE [LARGE SCALE GENOMIC DNA]</scope>
    <source>
        <strain evidence="2">ATCC 29083</strain>
    </source>
</reference>
<name>D6XAV7_STRX2</name>
<keyword evidence="3" id="KW-1185">Reference proteome</keyword>
<evidence type="ECO:0000256" key="1">
    <source>
        <dbReference type="SAM" id="MobiDB-lite"/>
    </source>
</evidence>
<gene>
    <name evidence="2" type="ORF">SSEG_11159</name>
</gene>
<evidence type="ECO:0000313" key="2">
    <source>
        <dbReference type="EMBL" id="EFH28909.1"/>
    </source>
</evidence>